<evidence type="ECO:0000313" key="15">
    <source>
        <dbReference type="Proteomes" id="UP000515928"/>
    </source>
</evidence>
<keyword evidence="8 11" id="KW-0269">Exonuclease</keyword>
<dbReference type="Gene3D" id="3.30.1900.20">
    <property type="match status" value="2"/>
</dbReference>
<sequence length="1433" mass="163735">MFELLDKIDFNKKYYSYFESSELLVSDYHRHDNILELKIKVRETLPFSVYREFAKKLKLFIKCEVKLSVVSDSCNLDFLNVSNYVDFVARSSRISALMDASYQLINNEIRLLCRDDSHLEAIERSLPQFIEMISVYGITYPVAVGMIEMEIKEETVMVAPRERVVKQEKPQTFNKPQRRGKKEYTDIVLSALTDEAHDVAIVGKVFEVETRETRSGSFIVKYYLTDGKGALVVSGFVNSEDEFIPKNTCIKAMGNYIFDARYEKDYIFKMDRYEVVEDIFKRYDHAPRKRAEFHLHTKYSEMDGISDASEYMAQAFEWGHPGMVITDHTAVQSFPKAYGSLKGLRKKYPDHQFKLGYGVEMNMVEENLKIASNVKGQDLHMTEYISFDLETTGLSNYYDHIIEFGAVRIVKGKTVEKMQMFIKPPVPVRPFIQELTNITNEDLKDAKSFEEGIDDILNFIGDATLIAHNAQFDIDFIQESLRRIGREPITNSVVDTLDLSRAMFDNRRSYRLGSIARLLRIPYDEGVAHRADYDAEVLSLVYLALLRDDRLQNMKTIDELQTLSGKNAFTKLRNSHVNVIAKNRTGLKTLYQLISLSHTEYLAFFGKTSKGDAVMAEPRILRRHLMEHRENLLIGAGCTNSELFEIAMNKNQATLDQCVSFYDYVEIMPLGNYAPLIENNAIQNEERLEEILNRIISTAERLNKPILAVGDAHYNHPREKVVRDVYIHSQGIGGSRHPLYIFNEERRMKFVAPDQHFRSTEEMLNEFMWLGEEKAQEFVIDNPVALLDKIEDFSPKQSDLFTPKIENSDENLREIVYENAHALYGNPLPELVEKRLERELKSIFGNGYGVIYYISHLMVKRSLDDGYLVGSRGSVGSSFVATMAEITEVNPLAPHYVCKECHYNEFFLNGEVSSGYDLEAKDCPNCGKPLICEGQDIPFETFLGFEGDKVPDIDLNFSGDYQEHAHNFTKEIFGDEYVYRAGTISTVAQKTAFGYVLGYNESMNISNTNNAWNTYLASGAEGVKRTTGQHPGGIIVVPDYMDVHDFTPIQFPANNPDSPWYTTHFEFHDIDDNVLKLDILGHVDPTAMKMLERLTGVDIHDVPMNDPATLSLFNTTDALKVDERTYHEATGGLGLPEFGTPFVRGMLEATMPDKFSDLVRISGLSHGTDVWRTNAEDLIKSGGLTLTDVIGCRDDIMVFLMHAGLEAKESFDIMESVRKGRGLRDNWIESMHKNSVPQWYIDSCLKIKYMFPKAHAVAYVMMAIRVAWFKVHYPLAYYAVYFTLRVNAHEIETQTKSLEVVQSRLNSINMRLKDFETKKDVSIKEKNLIDTLEVTIEMISRGFHISPIDLNLSLATEYCLDPRDPKAILPPFNVVDGLGNNVANQIVKAREEQMFISKKDLMSRGGISSTTVKKLDELKVTDHLQESNQMSLF</sequence>
<dbReference type="Gene3D" id="2.40.50.140">
    <property type="entry name" value="Nucleic acid-binding proteins"/>
    <property type="match status" value="1"/>
</dbReference>
<proteinExistence type="inferred from homology"/>
<gene>
    <name evidence="11" type="primary">polC</name>
    <name evidence="14" type="ORF">H9L01_08305</name>
</gene>
<keyword evidence="15" id="KW-1185">Reference proteome</keyword>
<evidence type="ECO:0000313" key="14">
    <source>
        <dbReference type="EMBL" id="QNN60365.1"/>
    </source>
</evidence>
<comment type="similarity">
    <text evidence="11">Belongs to the DNA polymerase type-C family. PolC subfamily.</text>
</comment>
<dbReference type="Pfam" id="PF14579">
    <property type="entry name" value="HHH_6"/>
    <property type="match status" value="1"/>
</dbReference>
<dbReference type="InterPro" id="IPR004805">
    <property type="entry name" value="DnaE2/DnaE/PolC"/>
</dbReference>
<dbReference type="CDD" id="cd06127">
    <property type="entry name" value="DEDDh"/>
    <property type="match status" value="1"/>
</dbReference>
<dbReference type="SMART" id="SM00479">
    <property type="entry name" value="EXOIII"/>
    <property type="match status" value="1"/>
</dbReference>
<protein>
    <recommendedName>
        <fullName evidence="11">DNA polymerase III PolC-type</fullName>
        <shortName evidence="11">PolIII</shortName>
        <ecNumber evidence="11">2.7.7.7</ecNumber>
    </recommendedName>
</protein>
<dbReference type="InterPro" id="IPR040982">
    <property type="entry name" value="DNA_pol3_finger"/>
</dbReference>
<dbReference type="InterPro" id="IPR006308">
    <property type="entry name" value="Pol_III_a_PolC-type_gram_pos"/>
</dbReference>
<dbReference type="InterPro" id="IPR004013">
    <property type="entry name" value="PHP_dom"/>
</dbReference>
<dbReference type="GO" id="GO:0006261">
    <property type="term" value="P:DNA-templated DNA replication"/>
    <property type="evidence" value="ECO:0007669"/>
    <property type="project" value="UniProtKB-UniRule"/>
</dbReference>
<dbReference type="GO" id="GO:0003677">
    <property type="term" value="F:DNA binding"/>
    <property type="evidence" value="ECO:0007669"/>
    <property type="project" value="UniProtKB-UniRule"/>
</dbReference>
<evidence type="ECO:0000256" key="5">
    <source>
        <dbReference type="ARBA" id="ARBA00022705"/>
    </source>
</evidence>
<evidence type="ECO:0000256" key="6">
    <source>
        <dbReference type="ARBA" id="ARBA00022722"/>
    </source>
</evidence>
<evidence type="ECO:0000256" key="10">
    <source>
        <dbReference type="ARBA" id="ARBA00049244"/>
    </source>
</evidence>
<dbReference type="PANTHER" id="PTHR32294:SF5">
    <property type="entry name" value="DNA POLYMERASE III POLC-TYPE"/>
    <property type="match status" value="1"/>
</dbReference>
<dbReference type="FunFam" id="3.30.420.10:FF:000045">
    <property type="entry name" value="3'-5' exonuclease DinG"/>
    <property type="match status" value="1"/>
</dbReference>
<dbReference type="Gene3D" id="3.30.420.10">
    <property type="entry name" value="Ribonuclease H-like superfamily/Ribonuclease H"/>
    <property type="match status" value="1"/>
</dbReference>
<dbReference type="InterPro" id="IPR011708">
    <property type="entry name" value="DNA_pol3_alpha_NTPase_dom"/>
</dbReference>
<dbReference type="HAMAP" id="MF_00356">
    <property type="entry name" value="DNApol_PolC"/>
    <property type="match status" value="1"/>
</dbReference>
<dbReference type="InterPro" id="IPR012340">
    <property type="entry name" value="NA-bd_OB-fold"/>
</dbReference>
<dbReference type="CDD" id="cd07435">
    <property type="entry name" value="PHP_PolIIIA_POLC"/>
    <property type="match status" value="1"/>
</dbReference>
<name>A0A7G9RXP0_9FIRM</name>
<keyword evidence="3 11" id="KW-0808">Transferase</keyword>
<dbReference type="CDD" id="cd07309">
    <property type="entry name" value="PHP"/>
    <property type="match status" value="1"/>
</dbReference>
<dbReference type="Pfam" id="PF02811">
    <property type="entry name" value="PHP"/>
    <property type="match status" value="1"/>
</dbReference>
<evidence type="ECO:0000256" key="1">
    <source>
        <dbReference type="ARBA" id="ARBA00003452"/>
    </source>
</evidence>
<dbReference type="InterPro" id="IPR028112">
    <property type="entry name" value="DNA_PolC-type_N_I"/>
</dbReference>
<comment type="subcellular location">
    <subcellularLocation>
        <location evidence="11">Cytoplasm</location>
    </subcellularLocation>
</comment>
<comment type="function">
    <text evidence="1 11">Required for replicative DNA synthesis. This DNA polymerase also exhibits 3' to 5' exonuclease activity.</text>
</comment>
<dbReference type="InterPro" id="IPR012337">
    <property type="entry name" value="RNaseH-like_sf"/>
</dbReference>
<dbReference type="Pfam" id="PF14480">
    <property type="entry name" value="DNA_pol3_a_NI"/>
    <property type="match status" value="1"/>
</dbReference>
<dbReference type="SMART" id="SM00481">
    <property type="entry name" value="POLIIIAc"/>
    <property type="match status" value="1"/>
</dbReference>
<dbReference type="EC" id="2.7.7.7" evidence="11"/>
<dbReference type="Gene3D" id="6.10.140.1510">
    <property type="match status" value="1"/>
</dbReference>
<dbReference type="Pfam" id="PF17657">
    <property type="entry name" value="DNA_pol3_finger"/>
    <property type="match status" value="1"/>
</dbReference>
<dbReference type="EMBL" id="CP060715">
    <property type="protein sequence ID" value="QNN60365.1"/>
    <property type="molecule type" value="Genomic_DNA"/>
</dbReference>
<dbReference type="GO" id="GO:0003887">
    <property type="term" value="F:DNA-directed DNA polymerase activity"/>
    <property type="evidence" value="ECO:0007669"/>
    <property type="project" value="UniProtKB-UniRule"/>
</dbReference>
<dbReference type="RefSeq" id="WP_187533494.1">
    <property type="nucleotide sequence ID" value="NZ_CBCSHU010000004.1"/>
</dbReference>
<evidence type="ECO:0000256" key="4">
    <source>
        <dbReference type="ARBA" id="ARBA00022695"/>
    </source>
</evidence>
<keyword evidence="7 11" id="KW-0378">Hydrolase</keyword>
<evidence type="ECO:0000256" key="11">
    <source>
        <dbReference type="HAMAP-Rule" id="MF_00356"/>
    </source>
</evidence>
<dbReference type="InterPro" id="IPR036397">
    <property type="entry name" value="RNaseH_sf"/>
</dbReference>
<feature type="domain" description="Polymerase/histidinol phosphatase N-terminal" evidence="13">
    <location>
        <begin position="291"/>
        <end position="365"/>
    </location>
</feature>
<dbReference type="Pfam" id="PF07733">
    <property type="entry name" value="DNA_pol3_alpha"/>
    <property type="match status" value="2"/>
</dbReference>
<accession>A0A7G9RXP0</accession>
<dbReference type="GO" id="GO:0008408">
    <property type="term" value="F:3'-5' exonuclease activity"/>
    <property type="evidence" value="ECO:0007669"/>
    <property type="project" value="UniProtKB-UniRule"/>
</dbReference>
<dbReference type="InterPro" id="IPR044923">
    <property type="entry name" value="PolC_middle_finger_sf"/>
</dbReference>
<evidence type="ECO:0000256" key="7">
    <source>
        <dbReference type="ARBA" id="ARBA00022801"/>
    </source>
</evidence>
<keyword evidence="2 11" id="KW-0963">Cytoplasm</keyword>
<dbReference type="InterPro" id="IPR029460">
    <property type="entry name" value="DNAPol_HHH"/>
</dbReference>
<dbReference type="Proteomes" id="UP000515928">
    <property type="component" value="Chromosome"/>
</dbReference>
<dbReference type="InterPro" id="IPR006054">
    <property type="entry name" value="DnaQ"/>
</dbReference>
<dbReference type="NCBIfam" id="NF001688">
    <property type="entry name" value="PRK00448.1"/>
    <property type="match status" value="1"/>
</dbReference>
<dbReference type="GO" id="GO:0005737">
    <property type="term" value="C:cytoplasm"/>
    <property type="evidence" value="ECO:0007669"/>
    <property type="project" value="UniProtKB-SubCell"/>
</dbReference>
<keyword evidence="6 11" id="KW-0540">Nuclease</keyword>
<evidence type="ECO:0000259" key="12">
    <source>
        <dbReference type="SMART" id="SM00479"/>
    </source>
</evidence>
<dbReference type="InterPro" id="IPR013520">
    <property type="entry name" value="Ribonucl_H"/>
</dbReference>
<organism evidence="14 15">
    <name type="scientific">Erysipelothrix inopinata</name>
    <dbReference type="NCBI Taxonomy" id="225084"/>
    <lineage>
        <taxon>Bacteria</taxon>
        <taxon>Bacillati</taxon>
        <taxon>Bacillota</taxon>
        <taxon>Erysipelotrichia</taxon>
        <taxon>Erysipelotrichales</taxon>
        <taxon>Erysipelotrichaceae</taxon>
        <taxon>Erysipelothrix</taxon>
    </lineage>
</organism>
<dbReference type="Pfam" id="PF00929">
    <property type="entry name" value="RNase_T"/>
    <property type="match status" value="1"/>
</dbReference>
<keyword evidence="5 11" id="KW-0235">DNA replication</keyword>
<comment type="catalytic activity">
    <reaction evidence="10 11">
        <text>DNA(n) + a 2'-deoxyribonucleoside 5'-triphosphate = DNA(n+1) + diphosphate</text>
        <dbReference type="Rhea" id="RHEA:22508"/>
        <dbReference type="Rhea" id="RHEA-COMP:17339"/>
        <dbReference type="Rhea" id="RHEA-COMP:17340"/>
        <dbReference type="ChEBI" id="CHEBI:33019"/>
        <dbReference type="ChEBI" id="CHEBI:61560"/>
        <dbReference type="ChEBI" id="CHEBI:173112"/>
        <dbReference type="EC" id="2.7.7.7"/>
    </reaction>
</comment>
<dbReference type="Gene3D" id="1.10.150.700">
    <property type="entry name" value="PolC, middle finger domain"/>
    <property type="match status" value="1"/>
</dbReference>
<dbReference type="Gene3D" id="1.10.150.870">
    <property type="match status" value="1"/>
</dbReference>
<dbReference type="SUPFAM" id="SSF53098">
    <property type="entry name" value="Ribonuclease H-like"/>
    <property type="match status" value="1"/>
</dbReference>
<reference evidence="14 15" key="1">
    <citation type="submission" date="2020-08" db="EMBL/GenBank/DDBJ databases">
        <title>Genome sequence of Erysipelothrix inopinata DSM 15511T.</title>
        <authorList>
            <person name="Hyun D.-W."/>
            <person name="Bae J.-W."/>
        </authorList>
    </citation>
    <scope>NUCLEOTIDE SEQUENCE [LARGE SCALE GENOMIC DNA]</scope>
    <source>
        <strain evidence="14 15">DSM 15511</strain>
    </source>
</reference>
<keyword evidence="9 11" id="KW-0239">DNA-directed DNA polymerase</keyword>
<dbReference type="NCBIfam" id="TIGR00573">
    <property type="entry name" value="dnaq"/>
    <property type="match status" value="1"/>
</dbReference>
<dbReference type="PANTHER" id="PTHR32294">
    <property type="entry name" value="DNA POLYMERASE III SUBUNIT ALPHA"/>
    <property type="match status" value="1"/>
</dbReference>
<keyword evidence="4 11" id="KW-0548">Nucleotidyltransferase</keyword>
<dbReference type="KEGG" id="eio:H9L01_08305"/>
<feature type="domain" description="Exonuclease" evidence="12">
    <location>
        <begin position="383"/>
        <end position="551"/>
    </location>
</feature>
<dbReference type="NCBIfam" id="TIGR01405">
    <property type="entry name" value="polC_Gram_pos"/>
    <property type="match status" value="1"/>
</dbReference>
<dbReference type="InterPro" id="IPR003141">
    <property type="entry name" value="Pol/His_phosphatase_N"/>
</dbReference>
<evidence type="ECO:0000256" key="9">
    <source>
        <dbReference type="ARBA" id="ARBA00022932"/>
    </source>
</evidence>
<evidence type="ECO:0000256" key="8">
    <source>
        <dbReference type="ARBA" id="ARBA00022839"/>
    </source>
</evidence>
<evidence type="ECO:0000256" key="3">
    <source>
        <dbReference type="ARBA" id="ARBA00022679"/>
    </source>
</evidence>
<evidence type="ECO:0000256" key="2">
    <source>
        <dbReference type="ARBA" id="ARBA00022490"/>
    </source>
</evidence>
<dbReference type="Gene3D" id="3.20.20.140">
    <property type="entry name" value="Metal-dependent hydrolases"/>
    <property type="match status" value="1"/>
</dbReference>
<evidence type="ECO:0000259" key="13">
    <source>
        <dbReference type="SMART" id="SM00481"/>
    </source>
</evidence>